<dbReference type="AlphaFoldDB" id="A0A4C1XT80"/>
<name>A0A4C1XT80_EUMVA</name>
<proteinExistence type="predicted"/>
<sequence>MFYTQSNYDRPDNKLRKKIRDACLSGQWATGPVTRARQGREAAMNKIAFKRRPAVGQRPKAGCVTSEARSDKPNEHRKLAMIGFGNAF</sequence>
<evidence type="ECO:0000313" key="1">
    <source>
        <dbReference type="EMBL" id="GBP65397.1"/>
    </source>
</evidence>
<protein>
    <submittedName>
        <fullName evidence="1">Uncharacterized protein</fullName>
    </submittedName>
</protein>
<keyword evidence="2" id="KW-1185">Reference proteome</keyword>
<dbReference type="Proteomes" id="UP000299102">
    <property type="component" value="Unassembled WGS sequence"/>
</dbReference>
<gene>
    <name evidence="1" type="ORF">EVAR_103279_1</name>
</gene>
<comment type="caution">
    <text evidence="1">The sequence shown here is derived from an EMBL/GenBank/DDBJ whole genome shotgun (WGS) entry which is preliminary data.</text>
</comment>
<dbReference type="EMBL" id="BGZK01000928">
    <property type="protein sequence ID" value="GBP65397.1"/>
    <property type="molecule type" value="Genomic_DNA"/>
</dbReference>
<reference evidence="1 2" key="1">
    <citation type="journal article" date="2019" name="Commun. Biol.">
        <title>The bagworm genome reveals a unique fibroin gene that provides high tensile strength.</title>
        <authorList>
            <person name="Kono N."/>
            <person name="Nakamura H."/>
            <person name="Ohtoshi R."/>
            <person name="Tomita M."/>
            <person name="Numata K."/>
            <person name="Arakawa K."/>
        </authorList>
    </citation>
    <scope>NUCLEOTIDE SEQUENCE [LARGE SCALE GENOMIC DNA]</scope>
</reference>
<organism evidence="1 2">
    <name type="scientific">Eumeta variegata</name>
    <name type="common">Bagworm moth</name>
    <name type="synonym">Eumeta japonica</name>
    <dbReference type="NCBI Taxonomy" id="151549"/>
    <lineage>
        <taxon>Eukaryota</taxon>
        <taxon>Metazoa</taxon>
        <taxon>Ecdysozoa</taxon>
        <taxon>Arthropoda</taxon>
        <taxon>Hexapoda</taxon>
        <taxon>Insecta</taxon>
        <taxon>Pterygota</taxon>
        <taxon>Neoptera</taxon>
        <taxon>Endopterygota</taxon>
        <taxon>Lepidoptera</taxon>
        <taxon>Glossata</taxon>
        <taxon>Ditrysia</taxon>
        <taxon>Tineoidea</taxon>
        <taxon>Psychidae</taxon>
        <taxon>Oiketicinae</taxon>
        <taxon>Eumeta</taxon>
    </lineage>
</organism>
<evidence type="ECO:0000313" key="2">
    <source>
        <dbReference type="Proteomes" id="UP000299102"/>
    </source>
</evidence>
<accession>A0A4C1XT80</accession>